<dbReference type="InterPro" id="IPR050708">
    <property type="entry name" value="T6SS_VgrG/RHS"/>
</dbReference>
<proteinExistence type="predicted"/>
<reference evidence="3" key="1">
    <citation type="submission" date="2018-07" db="EMBL/GenBank/DDBJ databases">
        <title>Genome sequence of Erythrobacter strain YH-07, an antagonistic bacterium isolated from Yellow Sea.</title>
        <authorList>
            <person name="Tang T."/>
            <person name="Liu Q."/>
            <person name="Sun X."/>
        </authorList>
    </citation>
    <scope>NUCLEOTIDE SEQUENCE [LARGE SCALE GENOMIC DNA]</scope>
    <source>
        <strain evidence="3">YH-07</strain>
    </source>
</reference>
<evidence type="ECO:0000313" key="3">
    <source>
        <dbReference type="Proteomes" id="UP000254508"/>
    </source>
</evidence>
<dbReference type="InterPro" id="IPR022385">
    <property type="entry name" value="Rhs_assc_core"/>
</dbReference>
<dbReference type="PRINTS" id="PR00394">
    <property type="entry name" value="RHSPROTEIN"/>
</dbReference>
<evidence type="ECO:0000313" key="2">
    <source>
        <dbReference type="EMBL" id="AXK43550.1"/>
    </source>
</evidence>
<accession>A0A345YHZ8</accession>
<name>A0A345YHZ8_9SPHN</name>
<dbReference type="OrthoDB" id="6057489at2"/>
<dbReference type="Proteomes" id="UP000254508">
    <property type="component" value="Chromosome"/>
</dbReference>
<dbReference type="KEGG" id="err:DVR09_08435"/>
<feature type="compositionally biased region" description="Basic and acidic residues" evidence="1">
    <location>
        <begin position="185"/>
        <end position="204"/>
    </location>
</feature>
<dbReference type="EMBL" id="CP031357">
    <property type="protein sequence ID" value="AXK43550.1"/>
    <property type="molecule type" value="Genomic_DNA"/>
</dbReference>
<dbReference type="NCBIfam" id="TIGR03696">
    <property type="entry name" value="Rhs_assc_core"/>
    <property type="match status" value="1"/>
</dbReference>
<gene>
    <name evidence="2" type="ORF">DVR09_08435</name>
</gene>
<dbReference type="PANTHER" id="PTHR32305">
    <property type="match status" value="1"/>
</dbReference>
<feature type="region of interest" description="Disordered" evidence="1">
    <location>
        <begin position="130"/>
        <end position="233"/>
    </location>
</feature>
<organism evidence="2 3">
    <name type="scientific">Erythrobacter aureus</name>
    <dbReference type="NCBI Taxonomy" id="2182384"/>
    <lineage>
        <taxon>Bacteria</taxon>
        <taxon>Pseudomonadati</taxon>
        <taxon>Pseudomonadota</taxon>
        <taxon>Alphaproteobacteria</taxon>
        <taxon>Sphingomonadales</taxon>
        <taxon>Erythrobacteraceae</taxon>
        <taxon>Erythrobacter/Porphyrobacter group</taxon>
        <taxon>Erythrobacter</taxon>
    </lineage>
</organism>
<sequence>MVTNYQGAPLHTNSYDEYGIPDTASGDDIATKGRFRYTGQAWIPELGMYYYKARIYSPTLGRFLQTDPIGYEDQFNLYAYVGNDPVNGVDPTGKWGWLIVRGAQWAAQKCAGNAACRGAAVKAGRTIKRGIDRVRGRDRGRERSTPRNENGTEPTSEARNTPEGTEDIYEVDGEHTESGLGYRGRTSDRQRRFRDSRDGRDRSRARVIRNVPSEEARQAEQEAMNEAGGVENLDNKRNEIAPCRWEECGISPPDRS</sequence>
<dbReference type="Gene3D" id="2.180.10.10">
    <property type="entry name" value="RHS repeat-associated core"/>
    <property type="match status" value="1"/>
</dbReference>
<feature type="compositionally biased region" description="Polar residues" evidence="1">
    <location>
        <begin position="147"/>
        <end position="163"/>
    </location>
</feature>
<protein>
    <submittedName>
        <fullName evidence="2">RHS repeat-associated core domain-containing protein</fullName>
    </submittedName>
</protein>
<evidence type="ECO:0000256" key="1">
    <source>
        <dbReference type="SAM" id="MobiDB-lite"/>
    </source>
</evidence>
<keyword evidence="3" id="KW-1185">Reference proteome</keyword>
<dbReference type="PANTHER" id="PTHR32305:SF15">
    <property type="entry name" value="PROTEIN RHSA-RELATED"/>
    <property type="match status" value="1"/>
</dbReference>
<feature type="compositionally biased region" description="Basic and acidic residues" evidence="1">
    <location>
        <begin position="130"/>
        <end position="146"/>
    </location>
</feature>
<dbReference type="AlphaFoldDB" id="A0A345YHZ8"/>